<organism evidence="2 3">
    <name type="scientific">Ensete ventricosum</name>
    <name type="common">Abyssinian banana</name>
    <name type="synonym">Musa ensete</name>
    <dbReference type="NCBI Taxonomy" id="4639"/>
    <lineage>
        <taxon>Eukaryota</taxon>
        <taxon>Viridiplantae</taxon>
        <taxon>Streptophyta</taxon>
        <taxon>Embryophyta</taxon>
        <taxon>Tracheophyta</taxon>
        <taxon>Spermatophyta</taxon>
        <taxon>Magnoliopsida</taxon>
        <taxon>Liliopsida</taxon>
        <taxon>Zingiberales</taxon>
        <taxon>Musaceae</taxon>
        <taxon>Ensete</taxon>
    </lineage>
</organism>
<proteinExistence type="predicted"/>
<feature type="compositionally biased region" description="Basic and acidic residues" evidence="1">
    <location>
        <begin position="89"/>
        <end position="98"/>
    </location>
</feature>
<accession>A0A427AVQ8</accession>
<evidence type="ECO:0000256" key="1">
    <source>
        <dbReference type="SAM" id="MobiDB-lite"/>
    </source>
</evidence>
<dbReference type="EMBL" id="AMZH03001167">
    <property type="protein sequence ID" value="RRT80342.1"/>
    <property type="molecule type" value="Genomic_DNA"/>
</dbReference>
<protein>
    <submittedName>
        <fullName evidence="2">Uncharacterized protein</fullName>
    </submittedName>
</protein>
<name>A0A427AVQ8_ENSVE</name>
<dbReference type="AlphaFoldDB" id="A0A427AVQ8"/>
<feature type="region of interest" description="Disordered" evidence="1">
    <location>
        <begin position="89"/>
        <end position="117"/>
    </location>
</feature>
<gene>
    <name evidence="2" type="ORF">B296_00016679</name>
</gene>
<reference evidence="2 3" key="1">
    <citation type="journal article" date="2014" name="Agronomy (Basel)">
        <title>A Draft Genome Sequence for Ensete ventricosum, the Drought-Tolerant Tree Against Hunger.</title>
        <authorList>
            <person name="Harrison J."/>
            <person name="Moore K.A."/>
            <person name="Paszkiewicz K."/>
            <person name="Jones T."/>
            <person name="Grant M."/>
            <person name="Ambacheew D."/>
            <person name="Muzemil S."/>
            <person name="Studholme D.J."/>
        </authorList>
    </citation>
    <scope>NUCLEOTIDE SEQUENCE [LARGE SCALE GENOMIC DNA]</scope>
</reference>
<comment type="caution">
    <text evidence="2">The sequence shown here is derived from an EMBL/GenBank/DDBJ whole genome shotgun (WGS) entry which is preliminary data.</text>
</comment>
<evidence type="ECO:0000313" key="2">
    <source>
        <dbReference type="EMBL" id="RRT80342.1"/>
    </source>
</evidence>
<dbReference type="Proteomes" id="UP000287651">
    <property type="component" value="Unassembled WGS sequence"/>
</dbReference>
<evidence type="ECO:0000313" key="3">
    <source>
        <dbReference type="Proteomes" id="UP000287651"/>
    </source>
</evidence>
<sequence>MLASSVGTWGACPTGYKVDGKTWVDPPGCSVFGLLVGRSCDIDPPSNVKNVTKLSGVELRCRLDLCSSECASSPTSVGIETSCMDWRSLDGPHPERRSVCPSGRLEDDDSAHRPLRE</sequence>